<evidence type="ECO:0000313" key="1">
    <source>
        <dbReference type="EMBL" id="CAK0871902.1"/>
    </source>
</evidence>
<keyword evidence="2" id="KW-1185">Reference proteome</keyword>
<reference evidence="1" key="1">
    <citation type="submission" date="2023-10" db="EMBL/GenBank/DDBJ databases">
        <authorList>
            <person name="Chen Y."/>
            <person name="Shah S."/>
            <person name="Dougan E. K."/>
            <person name="Thang M."/>
            <person name="Chan C."/>
        </authorList>
    </citation>
    <scope>NUCLEOTIDE SEQUENCE [LARGE SCALE GENOMIC DNA]</scope>
</reference>
<accession>A0ABN9VI34</accession>
<gene>
    <name evidence="1" type="ORF">PCOR1329_LOCUS57561</name>
</gene>
<dbReference type="EMBL" id="CAUYUJ010017115">
    <property type="protein sequence ID" value="CAK0871902.1"/>
    <property type="molecule type" value="Genomic_DNA"/>
</dbReference>
<protein>
    <submittedName>
        <fullName evidence="1">Uncharacterized protein</fullName>
    </submittedName>
</protein>
<organism evidence="1 2">
    <name type="scientific">Prorocentrum cordatum</name>
    <dbReference type="NCBI Taxonomy" id="2364126"/>
    <lineage>
        <taxon>Eukaryota</taxon>
        <taxon>Sar</taxon>
        <taxon>Alveolata</taxon>
        <taxon>Dinophyceae</taxon>
        <taxon>Prorocentrales</taxon>
        <taxon>Prorocentraceae</taxon>
        <taxon>Prorocentrum</taxon>
    </lineage>
</organism>
<sequence length="101" mass="10832">MFALTGLVRIRTSSSAPHRRWSCISQARWAAAHQCANVSMPASLSSSQSSSSLLSIFVLAPTPTSDGIFCWPGVLRAGSGYHFHGLDFRRMSAATISTCTI</sequence>
<evidence type="ECO:0000313" key="2">
    <source>
        <dbReference type="Proteomes" id="UP001189429"/>
    </source>
</evidence>
<dbReference type="Proteomes" id="UP001189429">
    <property type="component" value="Unassembled WGS sequence"/>
</dbReference>
<comment type="caution">
    <text evidence="1">The sequence shown here is derived from an EMBL/GenBank/DDBJ whole genome shotgun (WGS) entry which is preliminary data.</text>
</comment>
<proteinExistence type="predicted"/>
<name>A0ABN9VI34_9DINO</name>